<organism evidence="6 7">
    <name type="scientific">Sinanaerobacter chloroacetimidivorans</name>
    <dbReference type="NCBI Taxonomy" id="2818044"/>
    <lineage>
        <taxon>Bacteria</taxon>
        <taxon>Bacillati</taxon>
        <taxon>Bacillota</taxon>
        <taxon>Clostridia</taxon>
        <taxon>Peptostreptococcales</taxon>
        <taxon>Anaerovoracaceae</taxon>
        <taxon>Sinanaerobacter</taxon>
    </lineage>
</organism>
<dbReference type="PANTHER" id="PTHR43133:SF60">
    <property type="entry name" value="RNA POLYMERASE SIGMA FACTOR SIGV"/>
    <property type="match status" value="1"/>
</dbReference>
<dbReference type="InterPro" id="IPR039425">
    <property type="entry name" value="RNA_pol_sigma-70-like"/>
</dbReference>
<keyword evidence="2" id="KW-0805">Transcription regulation</keyword>
<dbReference type="Proteomes" id="UP000675664">
    <property type="component" value="Unassembled WGS sequence"/>
</dbReference>
<keyword evidence="3" id="KW-0731">Sigma factor</keyword>
<dbReference type="GO" id="GO:0006352">
    <property type="term" value="P:DNA-templated transcription initiation"/>
    <property type="evidence" value="ECO:0007669"/>
    <property type="project" value="InterPro"/>
</dbReference>
<dbReference type="InterPro" id="IPR036388">
    <property type="entry name" value="WH-like_DNA-bd_sf"/>
</dbReference>
<evidence type="ECO:0000313" key="6">
    <source>
        <dbReference type="EMBL" id="MBR0597077.1"/>
    </source>
</evidence>
<evidence type="ECO:0000256" key="3">
    <source>
        <dbReference type="ARBA" id="ARBA00023082"/>
    </source>
</evidence>
<keyword evidence="4" id="KW-0804">Transcription</keyword>
<dbReference type="InterPro" id="IPR007627">
    <property type="entry name" value="RNA_pol_sigma70_r2"/>
</dbReference>
<dbReference type="EMBL" id="JAGSND010000002">
    <property type="protein sequence ID" value="MBR0597077.1"/>
    <property type="molecule type" value="Genomic_DNA"/>
</dbReference>
<reference evidence="6" key="2">
    <citation type="submission" date="2021-04" db="EMBL/GenBank/DDBJ databases">
        <authorList>
            <person name="Liu J."/>
        </authorList>
    </citation>
    <scope>NUCLEOTIDE SEQUENCE</scope>
    <source>
        <strain evidence="6">BAD-6</strain>
    </source>
</reference>
<dbReference type="NCBIfam" id="TIGR02937">
    <property type="entry name" value="sigma70-ECF"/>
    <property type="match status" value="1"/>
</dbReference>
<comment type="caution">
    <text evidence="6">The sequence shown here is derived from an EMBL/GenBank/DDBJ whole genome shotgun (WGS) entry which is preliminary data.</text>
</comment>
<name>A0A8J7VXU7_9FIRM</name>
<dbReference type="InterPro" id="IPR013324">
    <property type="entry name" value="RNA_pol_sigma_r3/r4-like"/>
</dbReference>
<evidence type="ECO:0000256" key="2">
    <source>
        <dbReference type="ARBA" id="ARBA00023015"/>
    </source>
</evidence>
<reference evidence="6" key="1">
    <citation type="submission" date="2021-04" db="EMBL/GenBank/DDBJ databases">
        <title>Sinoanaerobacter chloroacetimidivorans sp. nov., an obligate anaerobic bacterium isolated from anaerobic sludge.</title>
        <authorList>
            <person name="Bao Y."/>
        </authorList>
    </citation>
    <scope>NUCLEOTIDE SEQUENCE</scope>
    <source>
        <strain evidence="6">BAD-6</strain>
    </source>
</reference>
<protein>
    <submittedName>
        <fullName evidence="6">Sigma-70 family RNA polymerase sigma factor</fullName>
    </submittedName>
</protein>
<dbReference type="PANTHER" id="PTHR43133">
    <property type="entry name" value="RNA POLYMERASE ECF-TYPE SIGMA FACTO"/>
    <property type="match status" value="1"/>
</dbReference>
<dbReference type="Gene3D" id="1.10.1740.10">
    <property type="match status" value="1"/>
</dbReference>
<evidence type="ECO:0000313" key="7">
    <source>
        <dbReference type="Proteomes" id="UP000675664"/>
    </source>
</evidence>
<gene>
    <name evidence="6" type="ORF">KCX82_04265</name>
</gene>
<sequence length="158" mass="18514">MNDYAGLIFTICYSMVGDYFEAEDLSQETFVAAYKNLERFDGENMKAWLVKIASNKCLDYLKSAGRRNIPSTDDFLEQVKDQDPIPEDKVVQKDLEKRMEYFCSSLKEPYQSIAFSYFCRNRNAQEIAMETGKNLKTVQTQIYRAKSMIRKLWKEEFG</sequence>
<comment type="similarity">
    <text evidence="1">Belongs to the sigma-70 factor family. ECF subfamily.</text>
</comment>
<accession>A0A8J7VXU7</accession>
<keyword evidence="7" id="KW-1185">Reference proteome</keyword>
<evidence type="ECO:0000259" key="5">
    <source>
        <dbReference type="Pfam" id="PF04542"/>
    </source>
</evidence>
<evidence type="ECO:0000256" key="4">
    <source>
        <dbReference type="ARBA" id="ARBA00023163"/>
    </source>
</evidence>
<dbReference type="GO" id="GO:0016987">
    <property type="term" value="F:sigma factor activity"/>
    <property type="evidence" value="ECO:0007669"/>
    <property type="project" value="UniProtKB-KW"/>
</dbReference>
<evidence type="ECO:0000256" key="1">
    <source>
        <dbReference type="ARBA" id="ARBA00010641"/>
    </source>
</evidence>
<proteinExistence type="inferred from homology"/>
<dbReference type="Gene3D" id="1.10.10.10">
    <property type="entry name" value="Winged helix-like DNA-binding domain superfamily/Winged helix DNA-binding domain"/>
    <property type="match status" value="1"/>
</dbReference>
<feature type="domain" description="RNA polymerase sigma-70 region 2" evidence="5">
    <location>
        <begin position="3"/>
        <end position="67"/>
    </location>
</feature>
<dbReference type="SUPFAM" id="SSF88946">
    <property type="entry name" value="Sigma2 domain of RNA polymerase sigma factors"/>
    <property type="match status" value="1"/>
</dbReference>
<dbReference type="InterPro" id="IPR013325">
    <property type="entry name" value="RNA_pol_sigma_r2"/>
</dbReference>
<dbReference type="InterPro" id="IPR014284">
    <property type="entry name" value="RNA_pol_sigma-70_dom"/>
</dbReference>
<dbReference type="AlphaFoldDB" id="A0A8J7VXU7"/>
<dbReference type="Pfam" id="PF04542">
    <property type="entry name" value="Sigma70_r2"/>
    <property type="match status" value="1"/>
</dbReference>
<dbReference type="SUPFAM" id="SSF88659">
    <property type="entry name" value="Sigma3 and sigma4 domains of RNA polymerase sigma factors"/>
    <property type="match status" value="1"/>
</dbReference>